<dbReference type="KEGG" id="dog:HP555_10780"/>
<evidence type="ECO:0000313" key="2">
    <source>
        <dbReference type="Proteomes" id="UP000596092"/>
    </source>
</evidence>
<evidence type="ECO:0000313" key="1">
    <source>
        <dbReference type="EMBL" id="QQG66313.1"/>
    </source>
</evidence>
<dbReference type="EMBL" id="CP054140">
    <property type="protein sequence ID" value="QQG66313.1"/>
    <property type="molecule type" value="Genomic_DNA"/>
</dbReference>
<reference evidence="1 2" key="1">
    <citation type="submission" date="2020-05" db="EMBL/GenBank/DDBJ databases">
        <title>Complete genome of Desulfobulbus oligotrophicus.</title>
        <authorList>
            <person name="Podar M."/>
        </authorList>
    </citation>
    <scope>NUCLEOTIDE SEQUENCE [LARGE SCALE GENOMIC DNA]</scope>
    <source>
        <strain evidence="1 2">Prop6</strain>
    </source>
</reference>
<keyword evidence="2" id="KW-1185">Reference proteome</keyword>
<organism evidence="1 2">
    <name type="scientific">Desulfobulbus oligotrophicus</name>
    <dbReference type="NCBI Taxonomy" id="1909699"/>
    <lineage>
        <taxon>Bacteria</taxon>
        <taxon>Pseudomonadati</taxon>
        <taxon>Thermodesulfobacteriota</taxon>
        <taxon>Desulfobulbia</taxon>
        <taxon>Desulfobulbales</taxon>
        <taxon>Desulfobulbaceae</taxon>
        <taxon>Desulfobulbus</taxon>
    </lineage>
</organism>
<gene>
    <name evidence="1" type="ORF">HP555_10780</name>
</gene>
<dbReference type="RefSeq" id="WP_199262358.1">
    <property type="nucleotide sequence ID" value="NZ_CP054140.1"/>
</dbReference>
<dbReference type="Proteomes" id="UP000596092">
    <property type="component" value="Chromosome"/>
</dbReference>
<sequence>MNKMQELRDERGTQAAEALSVEALKGRQSVRATFRLPAQVITLLSLVANQLGLKQKSLFDQLIEDREVLAQIARNADSHQAVRHKLQQKTYVLSRNSLAALDQTAKIHGVRRDLLVELSIQRLLPVITAEQDKQEKRKQVLLDLDVFCSQGEELLTRMERLLDEDEQITGHFSVVLSSLRQGRRQLQSMIDLGKAIEGYGGAKDTSFD</sequence>
<protein>
    <submittedName>
        <fullName evidence="1">Uncharacterized protein</fullName>
    </submittedName>
</protein>
<accession>A0A7T5VEA8</accession>
<proteinExistence type="predicted"/>
<name>A0A7T5VEA8_9BACT</name>
<dbReference type="AlphaFoldDB" id="A0A7T5VEA8"/>